<evidence type="ECO:0000313" key="5">
    <source>
        <dbReference type="Proteomes" id="UP001210380"/>
    </source>
</evidence>
<dbReference type="Proteomes" id="UP001210380">
    <property type="component" value="Unassembled WGS sequence"/>
</dbReference>
<dbReference type="EMBL" id="JAQGLA010000041">
    <property type="protein sequence ID" value="MDA3628241.1"/>
    <property type="molecule type" value="Genomic_DNA"/>
</dbReference>
<dbReference type="CDD" id="cd01004">
    <property type="entry name" value="PBP2_MidA_like"/>
    <property type="match status" value="1"/>
</dbReference>
<protein>
    <submittedName>
        <fullName evidence="4">ABC transporter substrate-binding protein</fullName>
    </submittedName>
</protein>
<dbReference type="InterPro" id="IPR001638">
    <property type="entry name" value="Solute-binding_3/MltF_N"/>
</dbReference>
<evidence type="ECO:0000313" key="4">
    <source>
        <dbReference type="EMBL" id="MDA3628241.1"/>
    </source>
</evidence>
<gene>
    <name evidence="4" type="ORF">OU415_22595</name>
</gene>
<sequence length="296" mass="31181">MRTAVTALAAAGLLAGCAPAPDQTGLDVTADVVSPVAKDEAIAALLPPEVRDSGVLKFGSSIGGPPAAFYLPDNTTAVGLDVDIADAVGRVLGVRVERQEASFEAILPALGSGKFQVGTGNFGVTEERKKTIDFVTYVDDGQGFAVRSDSDLPPVTDVVQLCGLTIGTGAGTTFESTLNAQQHRCAEAGRPPYQVQVFKERSANYSALQQGKVDVVMNTINGLHHATSQQPNLRYLNDFRRLDVGFALAKGSPLAPALQAAVDKLIADGSYQRILRKWGVEPSAIPRSQISPPELR</sequence>
<reference evidence="4 5" key="1">
    <citation type="submission" date="2022-11" db="EMBL/GenBank/DDBJ databases">
        <title>Draft genome sequence of Saccharopolyspora sp. WRP15-2 isolated from rhizosphere soils of wild rice in Thailand.</title>
        <authorList>
            <person name="Duangmal K."/>
            <person name="Kammanee S."/>
            <person name="Muangham S."/>
        </authorList>
    </citation>
    <scope>NUCLEOTIDE SEQUENCE [LARGE SCALE GENOMIC DNA]</scope>
    <source>
        <strain evidence="4 5">WRP15-2</strain>
    </source>
</reference>
<dbReference type="SUPFAM" id="SSF53850">
    <property type="entry name" value="Periplasmic binding protein-like II"/>
    <property type="match status" value="1"/>
</dbReference>
<dbReference type="Gene3D" id="3.40.190.10">
    <property type="entry name" value="Periplasmic binding protein-like II"/>
    <property type="match status" value="2"/>
</dbReference>
<comment type="caution">
    <text evidence="4">The sequence shown here is derived from an EMBL/GenBank/DDBJ whole genome shotgun (WGS) entry which is preliminary data.</text>
</comment>
<evidence type="ECO:0000256" key="1">
    <source>
        <dbReference type="ARBA" id="ARBA00022729"/>
    </source>
</evidence>
<evidence type="ECO:0000259" key="3">
    <source>
        <dbReference type="SMART" id="SM00062"/>
    </source>
</evidence>
<organism evidence="4 5">
    <name type="scientific">Saccharopolyspora oryzae</name>
    <dbReference type="NCBI Taxonomy" id="2997343"/>
    <lineage>
        <taxon>Bacteria</taxon>
        <taxon>Bacillati</taxon>
        <taxon>Actinomycetota</taxon>
        <taxon>Actinomycetes</taxon>
        <taxon>Pseudonocardiales</taxon>
        <taxon>Pseudonocardiaceae</taxon>
        <taxon>Saccharopolyspora</taxon>
    </lineage>
</organism>
<dbReference type="RefSeq" id="WP_270951023.1">
    <property type="nucleotide sequence ID" value="NZ_JAQGLA010000041.1"/>
</dbReference>
<keyword evidence="5" id="KW-1185">Reference proteome</keyword>
<feature type="domain" description="Solute-binding protein family 3/N-terminal" evidence="3">
    <location>
        <begin position="55"/>
        <end position="282"/>
    </location>
</feature>
<dbReference type="Pfam" id="PF00497">
    <property type="entry name" value="SBP_bac_3"/>
    <property type="match status" value="1"/>
</dbReference>
<dbReference type="PANTHER" id="PTHR35936">
    <property type="entry name" value="MEMBRANE-BOUND LYTIC MUREIN TRANSGLYCOSYLASE F"/>
    <property type="match status" value="1"/>
</dbReference>
<proteinExistence type="predicted"/>
<dbReference type="PANTHER" id="PTHR35936:SF17">
    <property type="entry name" value="ARGININE-BINDING EXTRACELLULAR PROTEIN ARTP"/>
    <property type="match status" value="1"/>
</dbReference>
<name>A0ABT4V2P7_9PSEU</name>
<keyword evidence="1 2" id="KW-0732">Signal</keyword>
<feature type="signal peptide" evidence="2">
    <location>
        <begin position="1"/>
        <end position="20"/>
    </location>
</feature>
<dbReference type="SMART" id="SM00062">
    <property type="entry name" value="PBPb"/>
    <property type="match status" value="1"/>
</dbReference>
<accession>A0ABT4V2P7</accession>
<evidence type="ECO:0000256" key="2">
    <source>
        <dbReference type="SAM" id="SignalP"/>
    </source>
</evidence>
<feature type="chain" id="PRO_5047412302" evidence="2">
    <location>
        <begin position="21"/>
        <end position="296"/>
    </location>
</feature>
<dbReference type="PROSITE" id="PS51257">
    <property type="entry name" value="PROKAR_LIPOPROTEIN"/>
    <property type="match status" value="1"/>
</dbReference>